<evidence type="ECO:0000313" key="3">
    <source>
        <dbReference type="Proteomes" id="UP001589788"/>
    </source>
</evidence>
<organism evidence="2 3">
    <name type="scientific">Aciditerrimonas ferrireducens</name>
    <dbReference type="NCBI Taxonomy" id="667306"/>
    <lineage>
        <taxon>Bacteria</taxon>
        <taxon>Bacillati</taxon>
        <taxon>Actinomycetota</taxon>
        <taxon>Acidimicrobiia</taxon>
        <taxon>Acidimicrobiales</taxon>
        <taxon>Acidimicrobiaceae</taxon>
        <taxon>Aciditerrimonas</taxon>
    </lineage>
</organism>
<dbReference type="Proteomes" id="UP001589788">
    <property type="component" value="Unassembled WGS sequence"/>
</dbReference>
<reference evidence="2 3" key="1">
    <citation type="submission" date="2024-09" db="EMBL/GenBank/DDBJ databases">
        <authorList>
            <person name="Sun Q."/>
            <person name="Mori K."/>
        </authorList>
    </citation>
    <scope>NUCLEOTIDE SEQUENCE [LARGE SCALE GENOMIC DNA]</scope>
    <source>
        <strain evidence="2 3">JCM 15389</strain>
    </source>
</reference>
<dbReference type="EMBL" id="JBHLYQ010000145">
    <property type="protein sequence ID" value="MFC0082739.1"/>
    <property type="molecule type" value="Genomic_DNA"/>
</dbReference>
<proteinExistence type="predicted"/>
<sequence length="103" mass="9181">MGALEGTGAGPGVALGFGPAGVPPLAGAGRVGEAVGVVAPGPWLADGPAAGSALATLGWVVAGDVGKGLLRAASVPPVAGLAAPGSAPAATLADPFGGPAGVP</sequence>
<evidence type="ECO:0000313" key="2">
    <source>
        <dbReference type="EMBL" id="MFC0082739.1"/>
    </source>
</evidence>
<protein>
    <submittedName>
        <fullName evidence="2">Uncharacterized protein</fullName>
    </submittedName>
</protein>
<evidence type="ECO:0000256" key="1">
    <source>
        <dbReference type="SAM" id="MobiDB-lite"/>
    </source>
</evidence>
<name>A0ABV6C8W3_9ACTN</name>
<comment type="caution">
    <text evidence="2">The sequence shown here is derived from an EMBL/GenBank/DDBJ whole genome shotgun (WGS) entry which is preliminary data.</text>
</comment>
<feature type="compositionally biased region" description="Low complexity" evidence="1">
    <location>
        <begin position="83"/>
        <end position="93"/>
    </location>
</feature>
<feature type="region of interest" description="Disordered" evidence="1">
    <location>
        <begin position="83"/>
        <end position="103"/>
    </location>
</feature>
<dbReference type="RefSeq" id="WP_377790371.1">
    <property type="nucleotide sequence ID" value="NZ_JBHLYQ010000145.1"/>
</dbReference>
<gene>
    <name evidence="2" type="ORF">ACFFRE_11410</name>
</gene>
<keyword evidence="3" id="KW-1185">Reference proteome</keyword>
<accession>A0ABV6C8W3</accession>